<dbReference type="GO" id="GO:0016887">
    <property type="term" value="F:ATP hydrolysis activity"/>
    <property type="evidence" value="ECO:0007669"/>
    <property type="project" value="InterPro"/>
</dbReference>
<evidence type="ECO:0000313" key="16">
    <source>
        <dbReference type="Proteomes" id="UP000254569"/>
    </source>
</evidence>
<dbReference type="GO" id="GO:0140359">
    <property type="term" value="F:ABC-type transporter activity"/>
    <property type="evidence" value="ECO:0007669"/>
    <property type="project" value="InterPro"/>
</dbReference>
<dbReference type="Gene3D" id="2.40.50.140">
    <property type="entry name" value="Nucleic acid-binding proteins"/>
    <property type="match status" value="1"/>
</dbReference>
<dbReference type="InterPro" id="IPR017871">
    <property type="entry name" value="ABC_transporter-like_CS"/>
</dbReference>
<keyword evidence="3" id="KW-1003">Cell membrane</keyword>
<dbReference type="PROSITE" id="PS00211">
    <property type="entry name" value="ABC_TRANSPORTER_1"/>
    <property type="match status" value="1"/>
</dbReference>
<evidence type="ECO:0000256" key="6">
    <source>
        <dbReference type="ARBA" id="ARBA00022967"/>
    </source>
</evidence>
<keyword evidence="7" id="KW-0472">Membrane</keyword>
<dbReference type="SMART" id="SM00382">
    <property type="entry name" value="AAA"/>
    <property type="match status" value="1"/>
</dbReference>
<evidence type="ECO:0000256" key="5">
    <source>
        <dbReference type="ARBA" id="ARBA00022840"/>
    </source>
</evidence>
<name>A0A379M734_9NOCA</name>
<dbReference type="InterPro" id="IPR003439">
    <property type="entry name" value="ABC_transporter-like_ATP-bd"/>
</dbReference>
<evidence type="ECO:0000256" key="12">
    <source>
        <dbReference type="ARBA" id="ARBA00080647"/>
    </source>
</evidence>
<dbReference type="SUPFAM" id="SSF50331">
    <property type="entry name" value="MOP-like"/>
    <property type="match status" value="1"/>
</dbReference>
<comment type="subunit">
    <text evidence="10">Monomer. Homodimerizes in the presence of ATP. The complex is composed of two ATP-binding proteins (SugC), two transmembrane proteins (SugA and SugB) and a solute-binding protein (LpqY).</text>
</comment>
<proteinExistence type="predicted"/>
<dbReference type="Pfam" id="PF00005">
    <property type="entry name" value="ABC_tran"/>
    <property type="match status" value="1"/>
</dbReference>
<evidence type="ECO:0000256" key="9">
    <source>
        <dbReference type="ARBA" id="ARBA00056091"/>
    </source>
</evidence>
<protein>
    <recommendedName>
        <fullName evidence="11">Trehalose import ATP-binding protein SugC</fullName>
    </recommendedName>
    <alternativeName>
        <fullName evidence="13">Nucleotide-binding domain of SugABC transporter</fullName>
    </alternativeName>
    <alternativeName>
        <fullName evidence="12">SugABC transporter ATPase SugC</fullName>
    </alternativeName>
</protein>
<evidence type="ECO:0000313" key="15">
    <source>
        <dbReference type="EMBL" id="SUE17215.1"/>
    </source>
</evidence>
<keyword evidence="15" id="KW-0378">Hydrolase</keyword>
<dbReference type="RefSeq" id="WP_064064445.1">
    <property type="nucleotide sequence ID" value="NZ_CP101467.1"/>
</dbReference>
<organism evidence="15 16">
    <name type="scientific">Rhodococcus gordoniae</name>
    <dbReference type="NCBI Taxonomy" id="223392"/>
    <lineage>
        <taxon>Bacteria</taxon>
        <taxon>Bacillati</taxon>
        <taxon>Actinomycetota</taxon>
        <taxon>Actinomycetes</taxon>
        <taxon>Mycobacteriales</taxon>
        <taxon>Nocardiaceae</taxon>
        <taxon>Rhodococcus</taxon>
    </lineage>
</organism>
<dbReference type="InterPro" id="IPR015855">
    <property type="entry name" value="ABC_transpr_MalK-like"/>
</dbReference>
<dbReference type="GO" id="GO:0005524">
    <property type="term" value="F:ATP binding"/>
    <property type="evidence" value="ECO:0007669"/>
    <property type="project" value="UniProtKB-KW"/>
</dbReference>
<dbReference type="EMBL" id="UGVI01000001">
    <property type="protein sequence ID" value="SUE17215.1"/>
    <property type="molecule type" value="Genomic_DNA"/>
</dbReference>
<evidence type="ECO:0000256" key="8">
    <source>
        <dbReference type="ARBA" id="ARBA00050305"/>
    </source>
</evidence>
<dbReference type="FunFam" id="3.40.50.300:FF:000042">
    <property type="entry name" value="Maltose/maltodextrin ABC transporter, ATP-binding protein"/>
    <property type="match status" value="1"/>
</dbReference>
<gene>
    <name evidence="15" type="primary">ugpC_4</name>
    <name evidence="15" type="ORF">NCTC13296_04115</name>
</gene>
<sequence>MAEIVLDKVTKEYPDGAKAVSDVDLEISDGEFIILVGPSGCGKSTTLNMIAGLEDISDGELRIAGERVNERAPKDRDIAMVFQSYALYPHMSVRDNIAFPLTLAKVPKDEITRKVDEAARILDLTQHLDRKPANLSGGQRQRVAMGRAIVRSPKAFLMDEPLSNLDAKLRVQMRTEIARLQKRLGTTTVYVTHDQTEAMTLGDRVVVMRGGLVQQVGAPQDLYDHPKNLFVAGFIGSPSMNFVPGQIENGSVRTSFGEFRLPDERWEVVRRNNPSREVVVGIRPEHFEDADLLDPTQREAGVTFSAEVDVLESMGSDKFAYFTAEGPGVQSKDLDELAADAGADMSAESLVARLSVESQAAKGRTVQLWFDPAKIALFDQDTGANVTL</sequence>
<evidence type="ECO:0000259" key="14">
    <source>
        <dbReference type="PROSITE" id="PS50893"/>
    </source>
</evidence>
<keyword evidence="4" id="KW-0547">Nucleotide-binding</keyword>
<dbReference type="Gene3D" id="3.40.50.300">
    <property type="entry name" value="P-loop containing nucleotide triphosphate hydrolases"/>
    <property type="match status" value="1"/>
</dbReference>
<dbReference type="InterPro" id="IPR040582">
    <property type="entry name" value="OB_MalK-like"/>
</dbReference>
<dbReference type="Proteomes" id="UP000254569">
    <property type="component" value="Unassembled WGS sequence"/>
</dbReference>
<keyword evidence="2" id="KW-0813">Transport</keyword>
<dbReference type="Pfam" id="PF17912">
    <property type="entry name" value="OB_MalK"/>
    <property type="match status" value="1"/>
</dbReference>
<comment type="function">
    <text evidence="9">Part of the ABC transporter complex LpqY-SugA-SugB-SugC, which is highly specific for uptake of trehalose. Involved in the recycling of extracellular trehalose released from trehalose-containing molecules synthesized by M.tuberculosis. Trehalose uptake is essential for virulence. Responsible for energy coupling to the transport system.</text>
</comment>
<evidence type="ECO:0000256" key="3">
    <source>
        <dbReference type="ARBA" id="ARBA00022475"/>
    </source>
</evidence>
<dbReference type="AlphaFoldDB" id="A0A379M734"/>
<keyword evidence="16" id="KW-1185">Reference proteome</keyword>
<evidence type="ECO:0000256" key="1">
    <source>
        <dbReference type="ARBA" id="ARBA00004515"/>
    </source>
</evidence>
<dbReference type="InterPro" id="IPR047641">
    <property type="entry name" value="ABC_transpr_MalK/UgpC-like"/>
</dbReference>
<evidence type="ECO:0000256" key="10">
    <source>
        <dbReference type="ARBA" id="ARBA00063658"/>
    </source>
</evidence>
<evidence type="ECO:0000256" key="7">
    <source>
        <dbReference type="ARBA" id="ARBA00023136"/>
    </source>
</evidence>
<dbReference type="NCBIfam" id="NF008653">
    <property type="entry name" value="PRK11650.1"/>
    <property type="match status" value="1"/>
</dbReference>
<dbReference type="PROSITE" id="PS50893">
    <property type="entry name" value="ABC_TRANSPORTER_2"/>
    <property type="match status" value="1"/>
</dbReference>
<dbReference type="Gene3D" id="2.40.50.100">
    <property type="match status" value="1"/>
</dbReference>
<dbReference type="PANTHER" id="PTHR43875">
    <property type="entry name" value="MALTODEXTRIN IMPORT ATP-BINDING PROTEIN MSMX"/>
    <property type="match status" value="1"/>
</dbReference>
<dbReference type="GO" id="GO:0055052">
    <property type="term" value="C:ATP-binding cassette (ABC) transporter complex, substrate-binding subunit-containing"/>
    <property type="evidence" value="ECO:0007669"/>
    <property type="project" value="TreeGrafter"/>
</dbReference>
<evidence type="ECO:0000256" key="11">
    <source>
        <dbReference type="ARBA" id="ARBA00072105"/>
    </source>
</evidence>
<keyword evidence="6" id="KW-1278">Translocase</keyword>
<evidence type="ECO:0000256" key="4">
    <source>
        <dbReference type="ARBA" id="ARBA00022741"/>
    </source>
</evidence>
<evidence type="ECO:0000256" key="13">
    <source>
        <dbReference type="ARBA" id="ARBA00082626"/>
    </source>
</evidence>
<comment type="subcellular location">
    <subcellularLocation>
        <location evidence="1">Cell inner membrane</location>
        <topology evidence="1">Peripheral membrane protein</topology>
        <orientation evidence="1">Cytoplasmic side</orientation>
    </subcellularLocation>
</comment>
<dbReference type="OrthoDB" id="9802264at2"/>
<dbReference type="PANTHER" id="PTHR43875:SF15">
    <property type="entry name" value="TREHALOSE IMPORT ATP-BINDING PROTEIN SUGC"/>
    <property type="match status" value="1"/>
</dbReference>
<dbReference type="InterPro" id="IPR003593">
    <property type="entry name" value="AAA+_ATPase"/>
</dbReference>
<dbReference type="InterPro" id="IPR027417">
    <property type="entry name" value="P-loop_NTPase"/>
</dbReference>
<dbReference type="InterPro" id="IPR012340">
    <property type="entry name" value="NA-bd_OB-fold"/>
</dbReference>
<feature type="domain" description="ABC transporter" evidence="14">
    <location>
        <begin position="4"/>
        <end position="235"/>
    </location>
</feature>
<dbReference type="CDD" id="cd03301">
    <property type="entry name" value="ABC_MalK_N"/>
    <property type="match status" value="1"/>
</dbReference>
<accession>A0A379M734</accession>
<keyword evidence="5 15" id="KW-0067">ATP-binding</keyword>
<evidence type="ECO:0000256" key="2">
    <source>
        <dbReference type="ARBA" id="ARBA00022448"/>
    </source>
</evidence>
<dbReference type="SUPFAM" id="SSF52540">
    <property type="entry name" value="P-loop containing nucleoside triphosphate hydrolases"/>
    <property type="match status" value="1"/>
</dbReference>
<reference evidence="15 16" key="1">
    <citation type="submission" date="2018-06" db="EMBL/GenBank/DDBJ databases">
        <authorList>
            <consortium name="Pathogen Informatics"/>
            <person name="Doyle S."/>
        </authorList>
    </citation>
    <scope>NUCLEOTIDE SEQUENCE [LARGE SCALE GENOMIC DNA]</scope>
    <source>
        <strain evidence="15 16">NCTC13296</strain>
    </source>
</reference>
<comment type="catalytic activity">
    <reaction evidence="8">
        <text>alpha,alpha-trehalose(out) + ATP + H2O = alpha,alpha-trehalose(in) + ADP + phosphate + H(+)</text>
        <dbReference type="Rhea" id="RHEA:75203"/>
        <dbReference type="ChEBI" id="CHEBI:15377"/>
        <dbReference type="ChEBI" id="CHEBI:15378"/>
        <dbReference type="ChEBI" id="CHEBI:16551"/>
        <dbReference type="ChEBI" id="CHEBI:30616"/>
        <dbReference type="ChEBI" id="CHEBI:43474"/>
        <dbReference type="ChEBI" id="CHEBI:456216"/>
    </reaction>
</comment>
<dbReference type="InterPro" id="IPR008995">
    <property type="entry name" value="Mo/tungstate-bd_C_term_dom"/>
</dbReference>
<dbReference type="GO" id="GO:0008643">
    <property type="term" value="P:carbohydrate transport"/>
    <property type="evidence" value="ECO:0007669"/>
    <property type="project" value="InterPro"/>
</dbReference>